<dbReference type="EMBL" id="CP084167">
    <property type="protein sequence ID" value="UJG43601.1"/>
    <property type="molecule type" value="Genomic_DNA"/>
</dbReference>
<gene>
    <name evidence="1" type="ORF">K9W46_00115</name>
</gene>
<sequence>MSYEIRTRFENESARRMVAEVKSFYGLQNDSELVRFLIHKAYREIKAQLSEKSGSQENKQQEVVCYE</sequence>
<name>A0A9Y1FNX9_9ARCH</name>
<reference evidence="1" key="1">
    <citation type="journal article" date="2022" name="Nat. Microbiol.">
        <title>Unique mobile elements and scalable gene flow at the prokaryote-eukaryote boundary revealed by circularized Asgard archaea genomes.</title>
        <authorList>
            <person name="Wu F."/>
            <person name="Speth D.R."/>
            <person name="Philosof A."/>
            <person name="Cremiere A."/>
            <person name="Narayanan A."/>
            <person name="Barco R.A."/>
            <person name="Connon S.A."/>
            <person name="Amend J.P."/>
            <person name="Antoshechkin I.A."/>
            <person name="Orphan V.J."/>
        </authorList>
    </citation>
    <scope>NUCLEOTIDE SEQUENCE</scope>
    <source>
        <strain evidence="1">PR6</strain>
    </source>
</reference>
<evidence type="ECO:0000313" key="1">
    <source>
        <dbReference type="EMBL" id="UJG43601.1"/>
    </source>
</evidence>
<dbReference type="Proteomes" id="UP001200513">
    <property type="component" value="Chromosome"/>
</dbReference>
<organism evidence="1">
    <name type="scientific">Candidatus Heimdallarchaeum endolithica</name>
    <dbReference type="NCBI Taxonomy" id="2876572"/>
    <lineage>
        <taxon>Archaea</taxon>
        <taxon>Promethearchaeati</taxon>
        <taxon>Candidatus Heimdallarchaeota</taxon>
        <taxon>Candidatus Heimdallarchaeia (ex Rinke et al. 2021) (nom. nud.)</taxon>
        <taxon>Candidatus Heimdallarchaeales</taxon>
        <taxon>Candidatus Heimdallarchaeaceae</taxon>
        <taxon>Candidatus Heimdallarchaeum</taxon>
    </lineage>
</organism>
<proteinExistence type="predicted"/>
<accession>A0A9Y1FNX9</accession>
<dbReference type="AlphaFoldDB" id="A0A9Y1FNX9"/>
<protein>
    <submittedName>
        <fullName evidence="1">Uncharacterized protein</fullName>
    </submittedName>
</protein>